<dbReference type="InterPro" id="IPR026341">
    <property type="entry name" value="T9SS_type_B"/>
</dbReference>
<gene>
    <name evidence="3" type="ORF">IX84_13510</name>
</gene>
<dbReference type="SMART" id="SM00089">
    <property type="entry name" value="PKD"/>
    <property type="match status" value="4"/>
</dbReference>
<comment type="caution">
    <text evidence="3">The sequence shown here is derived from an EMBL/GenBank/DDBJ whole genome shotgun (WGS) entry which is preliminary data.</text>
</comment>
<organism evidence="3 4">
    <name type="scientific">Phaeodactylibacter xiamenensis</name>
    <dbReference type="NCBI Taxonomy" id="1524460"/>
    <lineage>
        <taxon>Bacteria</taxon>
        <taxon>Pseudomonadati</taxon>
        <taxon>Bacteroidota</taxon>
        <taxon>Saprospiria</taxon>
        <taxon>Saprospirales</taxon>
        <taxon>Haliscomenobacteraceae</taxon>
        <taxon>Phaeodactylibacter</taxon>
    </lineage>
</organism>
<dbReference type="SUPFAM" id="SSF117074">
    <property type="entry name" value="Hypothetical protein PA1324"/>
    <property type="match status" value="1"/>
</dbReference>
<dbReference type="CDD" id="cd00146">
    <property type="entry name" value="PKD"/>
    <property type="match status" value="3"/>
</dbReference>
<dbReference type="PROSITE" id="PS50093">
    <property type="entry name" value="PKD"/>
    <property type="match status" value="3"/>
</dbReference>
<dbReference type="SUPFAM" id="SSF49299">
    <property type="entry name" value="PKD domain"/>
    <property type="match status" value="4"/>
</dbReference>
<dbReference type="Proteomes" id="UP000029736">
    <property type="component" value="Unassembled WGS sequence"/>
</dbReference>
<feature type="domain" description="PKD" evidence="2">
    <location>
        <begin position="1072"/>
        <end position="1154"/>
    </location>
</feature>
<dbReference type="NCBIfam" id="TIGR04131">
    <property type="entry name" value="Bac_Flav_CTERM"/>
    <property type="match status" value="1"/>
</dbReference>
<name>A0A098S631_9BACT</name>
<dbReference type="RefSeq" id="WP_044221229.1">
    <property type="nucleotide sequence ID" value="NZ_JPOS01000034.1"/>
</dbReference>
<dbReference type="InterPro" id="IPR045829">
    <property type="entry name" value="PKD_6"/>
</dbReference>
<dbReference type="EMBL" id="JPOS01000034">
    <property type="protein sequence ID" value="KGE87565.1"/>
    <property type="molecule type" value="Genomic_DNA"/>
</dbReference>
<dbReference type="InterPro" id="IPR000601">
    <property type="entry name" value="PKD_dom"/>
</dbReference>
<protein>
    <recommendedName>
        <fullName evidence="2">PKD domain-containing protein</fullName>
    </recommendedName>
</protein>
<feature type="domain" description="PKD" evidence="2">
    <location>
        <begin position="251"/>
        <end position="285"/>
    </location>
</feature>
<dbReference type="Gene3D" id="2.60.40.10">
    <property type="entry name" value="Immunoglobulins"/>
    <property type="match status" value="5"/>
</dbReference>
<sequence>MKKSFLLWAIFLSPCLNLTAQNLFSCHDAIVEVSLTGDSCQAQGVLNIFSVLEGDIATLANNPEIYQIEIVNDENPSNGEIIDGLGTFIYEVACLDPNICGDFPGCWAFITAVPSTPDIVSNAALICPSANQGNNTPGGTQDCEIVCAGSTVSYTLSDSSFTLVAAQVSGSSDFTIFDNRVEVTWEEAGFGSLSLIVDSPCGTEQQVFTCTEVLEDPIADFKTLPEASGDTLFVCQGQSIQFLNNSQAAESFFWSFGDGNTSAGVQPSHRYDLPGTYTATLSAFNECECVDEDRLTVVVEEGEVPIVDCVGTLCAGQIGTYEAATDCSTYTWNIIGNGTIIDGGGPQDDFISVEWNEGPAGTVQLEVSDCPDPGSCTSVFDAQVPILDDTIAISGATNVCRAATSVYSIAPYEGTTMTWSASALGTILEGQGTNEIVVEWANFLSNQPQWVAVELDNCYLGCVAADTLPVRITPGLLIEAPLEACAGDTIAIDALSIPSGSPAPSTWVLQNATGDTVSVNNSVTGTWSLPLDFTDGIYEVTATPETGSGYCLMQASAVLRVLPAVPAIEAIQGARQICPGRVYTYEAESDLNSARFFWTINDGGTLSTRTGNPVNVSFGPTPPYEISVRQESVLGCSSPDTLIALDTLPELQISGPDETCNQEITSYSVADIEGLDYNWSISPAGAGTIINENGSADIIVSWHYTGFATLTMEACDQIALLQVAVYGLPEPVVDHPDVLCPEETAMVQTTAPFDSYLWLDETGNIVSLDNTPDLGPGFYRTVVTDFNGCAEDTLFLIRGYEAPEVSISTPDPNGFCNLPPSTRLYATDTEAGYTFQWLQDGNPVGTNSAQYTATDFGAYQVSVTDQNGCTDLSNTISVLGCSGIGGGIFPNSPGCAGTIDLQQMSNGDCNDRSYEAIVSANYIPGTAVWNFDDPGSGPGNISFGTLQTSHVFSSPGYYRVFFVGEFTDPSTGQATTCSFYRPDTVYAVAHFNADTVCAGGPTTFIDLSRFIDGATIDSWAWDFGDPASPNNTSNLPAPQHLYTAPGVYTASLTITSNGCTSTFSRSVTVKGLPEVAFPQPAVSCADEAVQFEADAGPDVTELFWSFGDPASAEANEAEGTIAYHRFENPGTYTVSLTAIGRFGCDSTYVATVTILPNTLSGMISSNGTQFCAGDTAVLTAPPGGVSWAWSNGQAGDSLFVTRTGIYDVTVTNSNGCTYTTDPVELAFRPAPEDTIRAAIYNELGQLLGYEYDTLEVCEGTDVFLETLANPDYSYTWSNGTGAVAIEFSDERGNLLTAGTYTFDVTVTETASGCINMEGPFTVIVNPVPEVQISQSPGGFVCEGTLVTFSVDSPAPSLSYRWSNGVTGPVMQTDQPGRYTVTATNGFGCESESNTLEIEPGPDISLVPNGCYSRCRPDTLCLPEIPGISTYQWVFEGLPLGAPSSTVPELIATESGSYWLDMVAENGCALSSEPLQLELFDGLSQLEGQVYIDVNDNGIIDAADTLYSGAVIDLLQNNSLLNSLTAIAPNGYTFPNLPAGDYQLQLDTTQLPQELVPVYTEIDTTTFGCFLAFPADWLLQVNCTPDTTNFSFSGCDSVVYEGVTYVQDTILESALSSFWGCDSLVQVSIDILQPTAATLQASACENEAFDYQGTLIPAGTQQDFILTNVAGCDSILTVVVATLLPTDSTLTLAACEGENVDYLGTPVPAGTQQDFIFPNANGCDSIVTVVVETLLPTDSTINLAACQGQSADYLGTPVPAGTQQEFTFTNANGCDSVVTVVVETLLPSDSTINLAACQGESADYLGTPVPAGTQQDFTFTNINGCDSVVTVVVETLLPTDSTINLAACQGQSADYLGTPVPAGTQQDFTFTNINGCDSVVTVVVETLLPTDSTINLAACQGESADYLGTPVPAGTQQDFTFTNINGCDSVVTVIVETLLPTDSTINLAACQGQSADYLGTPVPAGTQQDFTFTNINGCDSVVTVIVETLLPTDSTINLAACQGQSADYLGTPVPAGTQQDFTFTNTNGCDSVVTVIVETLLPTDSTLNLAACQGESADYIGTPVPAGTQQEFTFTNANGCDSVVTVVVETLTPTDSTLQVQACSGTNYLYEGTAIPAGESANFTFINANGCDSVVTVEVEAVEALETNIALSACAGASVDYNGTELQTGQDTVFTFQSAAGCDSLVFVEVGTADPSFTTINLEACTGTTIDFEGQSLSPGDSLQLELTNSEGCDSVVLVRVEELSAPMPIATTAPSCPEGSTGALVVQDSSQQPLTFTLQGFPTQSAPAFSNLSAGDYSLTVTNTSNGCTATLMATVEALPPLQAELDIQPGDCETPSTTVDAVVLSGTESELSYNWSNGESGPMAQFDTAGTYQLTLSNACEVLTLNFNVTAPRVDEAAFLYLPTAFSPNEDGNNDTFRAYPAPGLEWQSFNLMVFDRWGNQLFESTDPALGWDGAFKGTLMNTGLYVYHLKGQVFYCGQELEVEREGGVMLVR</sequence>
<evidence type="ECO:0000313" key="4">
    <source>
        <dbReference type="Proteomes" id="UP000029736"/>
    </source>
</evidence>
<evidence type="ECO:0000256" key="1">
    <source>
        <dbReference type="SAM" id="SignalP"/>
    </source>
</evidence>
<feature type="domain" description="PKD" evidence="2">
    <location>
        <begin position="1018"/>
        <end position="1069"/>
    </location>
</feature>
<dbReference type="OrthoDB" id="8913664at2"/>
<dbReference type="Pfam" id="PF18911">
    <property type="entry name" value="PKD_4"/>
    <property type="match status" value="3"/>
</dbReference>
<keyword evidence="4" id="KW-1185">Reference proteome</keyword>
<evidence type="ECO:0000259" key="2">
    <source>
        <dbReference type="PROSITE" id="PS50093"/>
    </source>
</evidence>
<proteinExistence type="predicted"/>
<dbReference type="STRING" id="1524460.IX84_13510"/>
<evidence type="ECO:0000313" key="3">
    <source>
        <dbReference type="EMBL" id="KGE87565.1"/>
    </source>
</evidence>
<dbReference type="InterPro" id="IPR035986">
    <property type="entry name" value="PKD_dom_sf"/>
</dbReference>
<reference evidence="3 4" key="1">
    <citation type="journal article" date="2014" name="Int. J. Syst. Evol. Microbiol.">
        <title>Phaeodactylibacter xiamenensis gen. nov., sp. nov., a member of the family Saprospiraceae isolated from the marine alga Phaeodactylum tricornutum.</title>
        <authorList>
            <person name="Chen Z.Jr."/>
            <person name="Lei X."/>
            <person name="Lai Q."/>
            <person name="Li Y."/>
            <person name="Zhang B."/>
            <person name="Zhang J."/>
            <person name="Zhang H."/>
            <person name="Yang L."/>
            <person name="Zheng W."/>
            <person name="Tian Y."/>
            <person name="Yu Z."/>
            <person name="Xu H.Jr."/>
            <person name="Zheng T."/>
        </authorList>
    </citation>
    <scope>NUCLEOTIDE SEQUENCE [LARGE SCALE GENOMIC DNA]</scope>
    <source>
        <strain evidence="3 4">KD52</strain>
    </source>
</reference>
<dbReference type="InterPro" id="IPR013783">
    <property type="entry name" value="Ig-like_fold"/>
</dbReference>
<dbReference type="Pfam" id="PF13585">
    <property type="entry name" value="CHU_C"/>
    <property type="match status" value="1"/>
</dbReference>
<dbReference type="Pfam" id="PF19408">
    <property type="entry name" value="PKD_6"/>
    <property type="match status" value="2"/>
</dbReference>
<feature type="chain" id="PRO_5001939862" description="PKD domain-containing protein" evidence="1">
    <location>
        <begin position="21"/>
        <end position="2494"/>
    </location>
</feature>
<feature type="signal peptide" evidence="1">
    <location>
        <begin position="1"/>
        <end position="20"/>
    </location>
</feature>
<accession>A0A098S631</accession>
<keyword evidence="1" id="KW-0732">Signal</keyword>
<dbReference type="InterPro" id="IPR022409">
    <property type="entry name" value="PKD/Chitinase_dom"/>
</dbReference>